<dbReference type="Gene3D" id="1.20.1250.20">
    <property type="entry name" value="MFS general substrate transporter like domains"/>
    <property type="match status" value="1"/>
</dbReference>
<evidence type="ECO:0000256" key="2">
    <source>
        <dbReference type="ARBA" id="ARBA00022448"/>
    </source>
</evidence>
<keyword evidence="4 6" id="KW-1133">Transmembrane helix</keyword>
<dbReference type="GO" id="GO:0005886">
    <property type="term" value="C:plasma membrane"/>
    <property type="evidence" value="ECO:0007669"/>
    <property type="project" value="UniProtKB-SubCell"/>
</dbReference>
<dbReference type="STRING" id="392015.SAMN05421543_104175"/>
<protein>
    <submittedName>
        <fullName evidence="8">MFS transporter, ACS family, glucarate transporter</fullName>
    </submittedName>
</protein>
<dbReference type="PROSITE" id="PS50850">
    <property type="entry name" value="MFS"/>
    <property type="match status" value="1"/>
</dbReference>
<feature type="transmembrane region" description="Helical" evidence="6">
    <location>
        <begin position="6"/>
        <end position="24"/>
    </location>
</feature>
<accession>A0A1I7HFX5</accession>
<evidence type="ECO:0000256" key="3">
    <source>
        <dbReference type="ARBA" id="ARBA00022692"/>
    </source>
</evidence>
<dbReference type="InterPro" id="IPR050382">
    <property type="entry name" value="MFS_Na/Anion_cotransporter"/>
</dbReference>
<dbReference type="InterPro" id="IPR011701">
    <property type="entry name" value="MFS"/>
</dbReference>
<evidence type="ECO:0000313" key="8">
    <source>
        <dbReference type="EMBL" id="SFU59627.1"/>
    </source>
</evidence>
<evidence type="ECO:0000259" key="7">
    <source>
        <dbReference type="PROSITE" id="PS50850"/>
    </source>
</evidence>
<reference evidence="9" key="1">
    <citation type="submission" date="2016-10" db="EMBL/GenBank/DDBJ databases">
        <authorList>
            <person name="Varghese N."/>
        </authorList>
    </citation>
    <scope>NUCLEOTIDE SEQUENCE [LARGE SCALE GENOMIC DNA]</scope>
    <source>
        <strain evidence="9">DSM 17980</strain>
    </source>
</reference>
<feature type="transmembrane region" description="Helical" evidence="6">
    <location>
        <begin position="36"/>
        <end position="54"/>
    </location>
</feature>
<keyword evidence="3 6" id="KW-0812">Transmembrane</keyword>
<evidence type="ECO:0000256" key="1">
    <source>
        <dbReference type="ARBA" id="ARBA00004651"/>
    </source>
</evidence>
<evidence type="ECO:0000313" key="9">
    <source>
        <dbReference type="Proteomes" id="UP000183508"/>
    </source>
</evidence>
<evidence type="ECO:0000256" key="6">
    <source>
        <dbReference type="SAM" id="Phobius"/>
    </source>
</evidence>
<sequence>MCVGFFTLNYAIYFFITWFPAYLVNERGMKMMTMGFVAMIPPLVGLVAELIAGWTMDALFTRGFSLTVVRKTHLVGGMVVASSIALAGLVHSAVLAVALLAVSYGGLEFAACAIWSLPGDVAPRNMTSTVGGIQNCASNIAGILGPIVTGALVARTHSFIPALVVSGIMTVAGALTYLFWLGKVEPIQPRRLATAEGVARVES</sequence>
<feature type="transmembrane region" description="Helical" evidence="6">
    <location>
        <begin position="74"/>
        <end position="90"/>
    </location>
</feature>
<evidence type="ECO:0000256" key="4">
    <source>
        <dbReference type="ARBA" id="ARBA00022989"/>
    </source>
</evidence>
<dbReference type="InterPro" id="IPR020846">
    <property type="entry name" value="MFS_dom"/>
</dbReference>
<comment type="subcellular location">
    <subcellularLocation>
        <location evidence="1">Cell membrane</location>
        <topology evidence="1">Multi-pass membrane protein</topology>
    </subcellularLocation>
</comment>
<dbReference type="Proteomes" id="UP000183508">
    <property type="component" value="Unassembled WGS sequence"/>
</dbReference>
<keyword evidence="9" id="KW-1185">Reference proteome</keyword>
<dbReference type="PANTHER" id="PTHR11662">
    <property type="entry name" value="SOLUTE CARRIER FAMILY 17"/>
    <property type="match status" value="1"/>
</dbReference>
<evidence type="ECO:0000256" key="5">
    <source>
        <dbReference type="ARBA" id="ARBA00023136"/>
    </source>
</evidence>
<dbReference type="Pfam" id="PF07690">
    <property type="entry name" value="MFS_1"/>
    <property type="match status" value="1"/>
</dbReference>
<feature type="domain" description="Major facilitator superfamily (MFS) profile" evidence="7">
    <location>
        <begin position="1"/>
        <end position="185"/>
    </location>
</feature>
<dbReference type="GO" id="GO:0022857">
    <property type="term" value="F:transmembrane transporter activity"/>
    <property type="evidence" value="ECO:0007669"/>
    <property type="project" value="InterPro"/>
</dbReference>
<gene>
    <name evidence="8" type="ORF">SAMN05421543_104175</name>
</gene>
<name>A0A1I7HFX5_9BACL</name>
<keyword evidence="2" id="KW-0813">Transport</keyword>
<organism evidence="8 9">
    <name type="scientific">Alicyclobacillus macrosporangiidus</name>
    <dbReference type="NCBI Taxonomy" id="392015"/>
    <lineage>
        <taxon>Bacteria</taxon>
        <taxon>Bacillati</taxon>
        <taxon>Bacillota</taxon>
        <taxon>Bacilli</taxon>
        <taxon>Bacillales</taxon>
        <taxon>Alicyclobacillaceae</taxon>
        <taxon>Alicyclobacillus</taxon>
    </lineage>
</organism>
<dbReference type="PANTHER" id="PTHR11662:SF399">
    <property type="entry name" value="FI19708P1-RELATED"/>
    <property type="match status" value="1"/>
</dbReference>
<dbReference type="EMBL" id="FPBV01000004">
    <property type="protein sequence ID" value="SFU59627.1"/>
    <property type="molecule type" value="Genomic_DNA"/>
</dbReference>
<dbReference type="InterPro" id="IPR036259">
    <property type="entry name" value="MFS_trans_sf"/>
</dbReference>
<keyword evidence="5 6" id="KW-0472">Membrane</keyword>
<feature type="transmembrane region" description="Helical" evidence="6">
    <location>
        <begin position="97"/>
        <end position="117"/>
    </location>
</feature>
<proteinExistence type="predicted"/>
<feature type="transmembrane region" description="Helical" evidence="6">
    <location>
        <begin position="159"/>
        <end position="181"/>
    </location>
</feature>
<dbReference type="AlphaFoldDB" id="A0A1I7HFX5"/>
<dbReference type="SUPFAM" id="SSF103473">
    <property type="entry name" value="MFS general substrate transporter"/>
    <property type="match status" value="1"/>
</dbReference>